<dbReference type="RefSeq" id="WP_208249076.1">
    <property type="nucleotide sequence ID" value="NZ_JAGEPF010000028.1"/>
</dbReference>
<protein>
    <submittedName>
        <fullName evidence="1">Uncharacterized protein</fullName>
    </submittedName>
</protein>
<reference evidence="1 2" key="1">
    <citation type="submission" date="2021-03" db="EMBL/GenBank/DDBJ databases">
        <title>Actinomadura violae sp. nov., isolated from lichen in Thailand.</title>
        <authorList>
            <person name="Kanchanasin P."/>
            <person name="Saeng-In P."/>
            <person name="Phongsopitanun W."/>
            <person name="Yuki M."/>
            <person name="Kudo T."/>
            <person name="Ohkuma M."/>
            <person name="Tanasupawat S."/>
        </authorList>
    </citation>
    <scope>NUCLEOTIDE SEQUENCE [LARGE SCALE GENOMIC DNA]</scope>
    <source>
        <strain evidence="1 2">LCR2-06</strain>
    </source>
</reference>
<evidence type="ECO:0000313" key="2">
    <source>
        <dbReference type="Proteomes" id="UP000680206"/>
    </source>
</evidence>
<dbReference type="EMBL" id="JAGEPF010000028">
    <property type="protein sequence ID" value="MBO2463581.1"/>
    <property type="molecule type" value="Genomic_DNA"/>
</dbReference>
<accession>A0ABS3S3U6</accession>
<dbReference type="Proteomes" id="UP000680206">
    <property type="component" value="Unassembled WGS sequence"/>
</dbReference>
<gene>
    <name evidence="1" type="ORF">J4709_39030</name>
</gene>
<comment type="caution">
    <text evidence="1">The sequence shown here is derived from an EMBL/GenBank/DDBJ whole genome shotgun (WGS) entry which is preliminary data.</text>
</comment>
<name>A0ABS3S3U6_9ACTN</name>
<sequence>MALRFAVENASHRAETENGDFIDEPSEDAIFMLIGDLDLTDNTFITIEPLIDDPAWYASISRLDEGGYEVEYRDARRSDHQLTTETDPSKIANDTIIWLAHR</sequence>
<proteinExistence type="predicted"/>
<keyword evidence="2" id="KW-1185">Reference proteome</keyword>
<organism evidence="1 2">
    <name type="scientific">Actinomadura violacea</name>
    <dbReference type="NCBI Taxonomy" id="2819934"/>
    <lineage>
        <taxon>Bacteria</taxon>
        <taxon>Bacillati</taxon>
        <taxon>Actinomycetota</taxon>
        <taxon>Actinomycetes</taxon>
        <taxon>Streptosporangiales</taxon>
        <taxon>Thermomonosporaceae</taxon>
        <taxon>Actinomadura</taxon>
    </lineage>
</organism>
<evidence type="ECO:0000313" key="1">
    <source>
        <dbReference type="EMBL" id="MBO2463581.1"/>
    </source>
</evidence>